<accession>A0A4S4N2M4</accession>
<feature type="region of interest" description="Disordered" evidence="1">
    <location>
        <begin position="410"/>
        <end position="444"/>
    </location>
</feature>
<evidence type="ECO:0000256" key="1">
    <source>
        <dbReference type="SAM" id="MobiDB-lite"/>
    </source>
</evidence>
<dbReference type="PANTHER" id="PTHR15615">
    <property type="match status" value="1"/>
</dbReference>
<dbReference type="EMBL" id="SGPM01000009">
    <property type="protein sequence ID" value="THH33204.1"/>
    <property type="molecule type" value="Genomic_DNA"/>
</dbReference>
<dbReference type="Gene3D" id="1.10.472.10">
    <property type="entry name" value="Cyclin-like"/>
    <property type="match status" value="1"/>
</dbReference>
<dbReference type="GO" id="GO:0016538">
    <property type="term" value="F:cyclin-dependent protein serine/threonine kinase regulator activity"/>
    <property type="evidence" value="ECO:0007669"/>
    <property type="project" value="TreeGrafter"/>
</dbReference>
<comment type="caution">
    <text evidence="2">The sequence shown here is derived from an EMBL/GenBank/DDBJ whole genome shotgun (WGS) entry which is preliminary data.</text>
</comment>
<dbReference type="InterPro" id="IPR036915">
    <property type="entry name" value="Cyclin-like_sf"/>
</dbReference>
<dbReference type="InterPro" id="IPR013922">
    <property type="entry name" value="Cyclin_PHO80-like"/>
</dbReference>
<reference evidence="2 3" key="1">
    <citation type="submission" date="2019-02" db="EMBL/GenBank/DDBJ databases">
        <title>Genome sequencing of the rare red list fungi Antrodiella citrinella (Flaviporus citrinellus).</title>
        <authorList>
            <person name="Buettner E."/>
            <person name="Kellner H."/>
        </authorList>
    </citation>
    <scope>NUCLEOTIDE SEQUENCE [LARGE SCALE GENOMIC DNA]</scope>
    <source>
        <strain evidence="2 3">DSM 108506</strain>
    </source>
</reference>
<dbReference type="GO" id="GO:0019901">
    <property type="term" value="F:protein kinase binding"/>
    <property type="evidence" value="ECO:0007669"/>
    <property type="project" value="InterPro"/>
</dbReference>
<feature type="compositionally biased region" description="Acidic residues" evidence="1">
    <location>
        <begin position="416"/>
        <end position="425"/>
    </location>
</feature>
<dbReference type="SUPFAM" id="SSF47954">
    <property type="entry name" value="Cyclin-like"/>
    <property type="match status" value="1"/>
</dbReference>
<dbReference type="Proteomes" id="UP000308730">
    <property type="component" value="Unassembled WGS sequence"/>
</dbReference>
<dbReference type="CDD" id="cd20557">
    <property type="entry name" value="CYCLIN_ScPCL1-like"/>
    <property type="match status" value="1"/>
</dbReference>
<dbReference type="Pfam" id="PF08613">
    <property type="entry name" value="Cyclin"/>
    <property type="match status" value="1"/>
</dbReference>
<evidence type="ECO:0000313" key="3">
    <source>
        <dbReference type="Proteomes" id="UP000308730"/>
    </source>
</evidence>
<dbReference type="Gene3D" id="3.30.70.100">
    <property type="match status" value="1"/>
</dbReference>
<gene>
    <name evidence="2" type="ORF">EUX98_g1010</name>
</gene>
<keyword evidence="3" id="KW-1185">Reference proteome</keyword>
<dbReference type="OrthoDB" id="2789372at2759"/>
<feature type="compositionally biased region" description="Low complexity" evidence="1">
    <location>
        <begin position="426"/>
        <end position="437"/>
    </location>
</feature>
<proteinExistence type="predicted"/>
<dbReference type="GO" id="GO:0000307">
    <property type="term" value="C:cyclin-dependent protein kinase holoenzyme complex"/>
    <property type="evidence" value="ECO:0007669"/>
    <property type="project" value="TreeGrafter"/>
</dbReference>
<dbReference type="PANTHER" id="PTHR15615:SF10">
    <property type="entry name" value="PHO85 CYCLIN-2-RELATED"/>
    <property type="match status" value="1"/>
</dbReference>
<dbReference type="AlphaFoldDB" id="A0A4S4N2M4"/>
<name>A0A4S4N2M4_9APHY</name>
<organism evidence="2 3">
    <name type="scientific">Antrodiella citrinella</name>
    <dbReference type="NCBI Taxonomy" id="2447956"/>
    <lineage>
        <taxon>Eukaryota</taxon>
        <taxon>Fungi</taxon>
        <taxon>Dikarya</taxon>
        <taxon>Basidiomycota</taxon>
        <taxon>Agaricomycotina</taxon>
        <taxon>Agaricomycetes</taxon>
        <taxon>Polyporales</taxon>
        <taxon>Steccherinaceae</taxon>
        <taxon>Antrodiella</taxon>
    </lineage>
</organism>
<dbReference type="GO" id="GO:0005634">
    <property type="term" value="C:nucleus"/>
    <property type="evidence" value="ECO:0007669"/>
    <property type="project" value="TreeGrafter"/>
</dbReference>
<evidence type="ECO:0000313" key="2">
    <source>
        <dbReference type="EMBL" id="THH33204.1"/>
    </source>
</evidence>
<protein>
    <submittedName>
        <fullName evidence="2">Uncharacterized protein</fullName>
    </submittedName>
</protein>
<sequence length="554" mass="61223">MYASELSISSQRYTSCTEIVTILLNEMYHKDPHVVDESLEILSSVDTLRSAYSGPDLEDRQCFHIVQEWDTIEDHHAFMSNKATYAALYAAVNRYMTELSMVHVYFVQDPRPAFLAPVTEIIDWTIRPGGLGGEDNFDEPKVVRQLVQRLVEALNASQGALSSGTTQAAYGTCVEDQSVVVACGWDSLEARERMKTDSGEVNAIWMSLQKVGKKHSSLIEASSHSAALMELLEVNPECTRTFIEYIVNRVIETARLALDKDASTSRGRSSSRQGGPENLTKFVLRALYMSDTQVPVLLVALVYIERAKPYLHISQEWWAHERVFLGALICAHKYVNDVTIKNPHWSICSGIFSSRDVGRVEREFLQVLDYKLGITESDILVHYAPIMALTAPERSHSARAQTPICPEAPISHWDAETDSSDDDDGSSSASSCASSSSPNTPADVQMEASNSYVNIPSHPHLPLPCCPPEADPREPAASRRKTYHPLSAALKLLHAFPMHHAPSHRVELPVNASAAPPTAVCLATPLSPMALESSPALESHHDILVTARFERAFC</sequence>